<dbReference type="Pfam" id="PF00465">
    <property type="entry name" value="Fe-ADH"/>
    <property type="match status" value="1"/>
</dbReference>
<evidence type="ECO:0000256" key="7">
    <source>
        <dbReference type="ARBA" id="ARBA00049496"/>
    </source>
</evidence>
<evidence type="ECO:0000313" key="11">
    <source>
        <dbReference type="Proteomes" id="UP000320781"/>
    </source>
</evidence>
<dbReference type="EMBL" id="SOKU01000286">
    <property type="protein sequence ID" value="TES84846.1"/>
    <property type="molecule type" value="Genomic_DNA"/>
</dbReference>
<dbReference type="AlphaFoldDB" id="A0A523QH81"/>
<evidence type="ECO:0000256" key="4">
    <source>
        <dbReference type="ARBA" id="ARBA00022946"/>
    </source>
</evidence>
<accession>A0A523QH81</accession>
<keyword evidence="4" id="KW-0809">Transit peptide</keyword>
<evidence type="ECO:0000256" key="3">
    <source>
        <dbReference type="ARBA" id="ARBA00013182"/>
    </source>
</evidence>
<dbReference type="FunFam" id="1.20.1090.10:FF:000001">
    <property type="entry name" value="Aldehyde-alcohol dehydrogenase"/>
    <property type="match status" value="1"/>
</dbReference>
<dbReference type="GO" id="GO:0046872">
    <property type="term" value="F:metal ion binding"/>
    <property type="evidence" value="ECO:0007669"/>
    <property type="project" value="InterPro"/>
</dbReference>
<evidence type="ECO:0000256" key="1">
    <source>
        <dbReference type="ARBA" id="ARBA00000813"/>
    </source>
</evidence>
<dbReference type="InterPro" id="IPR056798">
    <property type="entry name" value="ADH_Fe_C"/>
</dbReference>
<dbReference type="Gene3D" id="1.20.1090.10">
    <property type="entry name" value="Dehydroquinate synthase-like - alpha domain"/>
    <property type="match status" value="1"/>
</dbReference>
<evidence type="ECO:0000256" key="5">
    <source>
        <dbReference type="ARBA" id="ARBA00023002"/>
    </source>
</evidence>
<dbReference type="FunFam" id="3.40.50.1970:FF:000003">
    <property type="entry name" value="Alcohol dehydrogenase, iron-containing"/>
    <property type="match status" value="1"/>
</dbReference>
<feature type="domain" description="Alcohol dehydrogenase iron-type/glycerol dehydrogenase GldA" evidence="8">
    <location>
        <begin position="18"/>
        <end position="191"/>
    </location>
</feature>
<gene>
    <name evidence="10" type="ORF">E3J95_05855</name>
</gene>
<evidence type="ECO:0000256" key="2">
    <source>
        <dbReference type="ARBA" id="ARBA00010005"/>
    </source>
</evidence>
<dbReference type="CDD" id="cd08190">
    <property type="entry name" value="HOT"/>
    <property type="match status" value="1"/>
</dbReference>
<dbReference type="PANTHER" id="PTHR11496:SF102">
    <property type="entry name" value="ALCOHOL DEHYDROGENASE 4"/>
    <property type="match status" value="1"/>
</dbReference>
<evidence type="ECO:0000256" key="6">
    <source>
        <dbReference type="ARBA" id="ARBA00023027"/>
    </source>
</evidence>
<dbReference type="GO" id="GO:0047988">
    <property type="term" value="F:hydroxyacid-oxoacid transhydrogenase activity"/>
    <property type="evidence" value="ECO:0007669"/>
    <property type="project" value="UniProtKB-EC"/>
</dbReference>
<dbReference type="EC" id="1.1.99.24" evidence="3"/>
<dbReference type="SUPFAM" id="SSF56796">
    <property type="entry name" value="Dehydroquinate synthase-like"/>
    <property type="match status" value="1"/>
</dbReference>
<dbReference type="InterPro" id="IPR018211">
    <property type="entry name" value="ADH_Fe_CS"/>
</dbReference>
<keyword evidence="6" id="KW-0520">NAD</keyword>
<organism evidence="10 11">
    <name type="scientific">Aerophobetes bacterium</name>
    <dbReference type="NCBI Taxonomy" id="2030807"/>
    <lineage>
        <taxon>Bacteria</taxon>
        <taxon>Candidatus Aerophobota</taxon>
    </lineage>
</organism>
<evidence type="ECO:0000313" key="10">
    <source>
        <dbReference type="EMBL" id="TES84846.1"/>
    </source>
</evidence>
<dbReference type="PROSITE" id="PS00913">
    <property type="entry name" value="ADH_IRON_1"/>
    <property type="match status" value="1"/>
</dbReference>
<sequence>MTRRKKLQNETVWSFCIPQVIKFGEGAVEEVGYEVKRLGGSKALLVTDAGIVEAGISEKVERLLKDSQVEVKVWDKVEPEPSIEVYRKCYDYAKDKGFEVIVGLGGGSAMDVGKAVGMFLEYRGDPLDYVAPPTGKGKKYAGPGIPKIAVPTTSGTGSEVSPTVVISLPEKKLKVGISDNHQRPQVAIVDPLLTVDMPPGVTAASGMDALCHAIECYTTRGYARKSRPSSPAERPVYNGATPLTDICVIEAIELAGKYLRRAVNNGYDIEARKGMSLASLLAGIAFTNAGLTAVHAMAYPVGGRFHTAHGVTNALLLPYVMQFNAAGDAPKFAHIAELLGEDVEGLSLKEAAKKAALAARELALDIGIPKSLKEFGCREEDAPHLAEETLKIQRILVGNPRRVTLEDLEKMFDKAIQGEL</sequence>
<feature type="domain" description="Fe-containing alcohol dehydrogenase-like C-terminal" evidence="9">
    <location>
        <begin position="239"/>
        <end position="415"/>
    </location>
</feature>
<evidence type="ECO:0000259" key="9">
    <source>
        <dbReference type="Pfam" id="PF25137"/>
    </source>
</evidence>
<protein>
    <recommendedName>
        <fullName evidence="3">hydroxyacid-oxoacid transhydrogenase</fullName>
        <ecNumber evidence="3">1.1.99.24</ecNumber>
    </recommendedName>
</protein>
<name>A0A523QH81_UNCAE</name>
<comment type="catalytic activity">
    <reaction evidence="7">
        <text>4-hydroxybutanoate + 2-oxoglutarate = (R)-2-hydroxyglutarate + succinate semialdehyde</text>
        <dbReference type="Rhea" id="RHEA:24734"/>
        <dbReference type="ChEBI" id="CHEBI:15801"/>
        <dbReference type="ChEBI" id="CHEBI:16724"/>
        <dbReference type="ChEBI" id="CHEBI:16810"/>
        <dbReference type="ChEBI" id="CHEBI:57706"/>
        <dbReference type="EC" id="1.1.99.24"/>
    </reaction>
</comment>
<dbReference type="GO" id="GO:0004022">
    <property type="term" value="F:alcohol dehydrogenase (NAD+) activity"/>
    <property type="evidence" value="ECO:0007669"/>
    <property type="project" value="InterPro"/>
</dbReference>
<dbReference type="Pfam" id="PF25137">
    <property type="entry name" value="ADH_Fe_C"/>
    <property type="match status" value="1"/>
</dbReference>
<dbReference type="PANTHER" id="PTHR11496">
    <property type="entry name" value="ALCOHOL DEHYDROGENASE"/>
    <property type="match status" value="1"/>
</dbReference>
<proteinExistence type="inferred from homology"/>
<dbReference type="Proteomes" id="UP000320781">
    <property type="component" value="Unassembled WGS sequence"/>
</dbReference>
<dbReference type="InterPro" id="IPR001670">
    <property type="entry name" value="ADH_Fe/GldA"/>
</dbReference>
<evidence type="ECO:0000259" key="8">
    <source>
        <dbReference type="Pfam" id="PF00465"/>
    </source>
</evidence>
<dbReference type="InterPro" id="IPR042157">
    <property type="entry name" value="HOT"/>
</dbReference>
<comment type="caution">
    <text evidence="10">The sequence shown here is derived from an EMBL/GenBank/DDBJ whole genome shotgun (WGS) entry which is preliminary data.</text>
</comment>
<reference evidence="10 11" key="1">
    <citation type="submission" date="2019-03" db="EMBL/GenBank/DDBJ databases">
        <title>Metabolic potential of uncultured bacteria and archaea associated with petroleum seepage in deep-sea sediments.</title>
        <authorList>
            <person name="Dong X."/>
            <person name="Hubert C."/>
        </authorList>
    </citation>
    <scope>NUCLEOTIDE SEQUENCE [LARGE SCALE GENOMIC DNA]</scope>
    <source>
        <strain evidence="10">E44_bin92</strain>
    </source>
</reference>
<comment type="catalytic activity">
    <reaction evidence="1">
        <text>(S)-3-hydroxybutanoate + 2-oxoglutarate = (R)-2-hydroxyglutarate + acetoacetate</text>
        <dbReference type="Rhea" id="RHEA:23048"/>
        <dbReference type="ChEBI" id="CHEBI:11047"/>
        <dbReference type="ChEBI" id="CHEBI:13705"/>
        <dbReference type="ChEBI" id="CHEBI:15801"/>
        <dbReference type="ChEBI" id="CHEBI:16810"/>
        <dbReference type="EC" id="1.1.99.24"/>
    </reaction>
</comment>
<dbReference type="Gene3D" id="3.40.50.1970">
    <property type="match status" value="1"/>
</dbReference>
<comment type="similarity">
    <text evidence="2">Belongs to the iron-containing alcohol dehydrogenase family. Hydroxyacid-oxoacid transhydrogenase subfamily.</text>
</comment>
<keyword evidence="5" id="KW-0560">Oxidoreductase</keyword>
<dbReference type="InterPro" id="IPR039697">
    <property type="entry name" value="Alcohol_dehydrogenase_Fe"/>
</dbReference>